<keyword evidence="5" id="KW-1185">Reference proteome</keyword>
<feature type="region of interest" description="Disordered" evidence="2">
    <location>
        <begin position="284"/>
        <end position="316"/>
    </location>
</feature>
<proteinExistence type="predicted"/>
<dbReference type="PANTHER" id="PTHR46288:SF80">
    <property type="entry name" value="CYSTEINE_HISTIDINE-RICH C1 DOMAIN FAMILY PROTEIN"/>
    <property type="match status" value="1"/>
</dbReference>
<dbReference type="SUPFAM" id="SSF57889">
    <property type="entry name" value="Cysteine-rich domain"/>
    <property type="match status" value="2"/>
</dbReference>
<reference evidence="4 5" key="1">
    <citation type="submission" date="2024-11" db="EMBL/GenBank/DDBJ databases">
        <title>A near-complete genome assembly of Cinchona calisaya.</title>
        <authorList>
            <person name="Lian D.C."/>
            <person name="Zhao X.W."/>
            <person name="Wei L."/>
        </authorList>
    </citation>
    <scope>NUCLEOTIDE SEQUENCE [LARGE SCALE GENOMIC DNA]</scope>
    <source>
        <tissue evidence="4">Nenye</tissue>
    </source>
</reference>
<sequence>MANKCETDRRSPTENKGIIPLVNLPPRDNDNSNEEEGIITISHRFDDHRLIFRPTSVISILPNSNLLGCNGCYRLIEGPHYCCLRCKFFLHELCAILPVTIDGHAHTFIGDHNLKMLPSPPNQYSAQCRVCHQKCSQGFTYHCLLCSKFDIHLLCAWLPNCVSVKEDHKDHKHEYNLLSKPIIFSCDSCNMEFGTKTSSFMCFTCKHWVHTDCVVSPGGKRDDDHPLKFIKFIDNYHKEGYCNFCEKLIEKKNSTDFHFPVCGCISCERFFHVGCLVLATLSSKRPGSDPRAQLRAPRPSFTSSSFSRPAVAESSQ</sequence>
<feature type="compositionally biased region" description="Basic and acidic residues" evidence="2">
    <location>
        <begin position="1"/>
        <end position="13"/>
    </location>
</feature>
<feature type="domain" description="DC1" evidence="3">
    <location>
        <begin position="111"/>
        <end position="156"/>
    </location>
</feature>
<dbReference type="InterPro" id="IPR046349">
    <property type="entry name" value="C1-like_sf"/>
</dbReference>
<comment type="caution">
    <text evidence="4">The sequence shown here is derived from an EMBL/GenBank/DDBJ whole genome shotgun (WGS) entry which is preliminary data.</text>
</comment>
<dbReference type="Proteomes" id="UP001630127">
    <property type="component" value="Unassembled WGS sequence"/>
</dbReference>
<feature type="compositionally biased region" description="Low complexity" evidence="2">
    <location>
        <begin position="295"/>
        <end position="310"/>
    </location>
</feature>
<name>A0ABD3ASH1_9GENT</name>
<evidence type="ECO:0000313" key="4">
    <source>
        <dbReference type="EMBL" id="KAL3534172.1"/>
    </source>
</evidence>
<dbReference type="Pfam" id="PF03107">
    <property type="entry name" value="C1_2"/>
    <property type="match status" value="1"/>
</dbReference>
<protein>
    <recommendedName>
        <fullName evidence="3">DC1 domain-containing protein</fullName>
    </recommendedName>
</protein>
<keyword evidence="1" id="KW-0677">Repeat</keyword>
<feature type="region of interest" description="Disordered" evidence="2">
    <location>
        <begin position="1"/>
        <end position="33"/>
    </location>
</feature>
<evidence type="ECO:0000259" key="3">
    <source>
        <dbReference type="Pfam" id="PF03107"/>
    </source>
</evidence>
<dbReference type="PANTHER" id="PTHR46288">
    <property type="entry name" value="PHORBOL-ESTER/DAG-TYPE DOMAIN-CONTAINING PROTEIN"/>
    <property type="match status" value="1"/>
</dbReference>
<evidence type="ECO:0000256" key="1">
    <source>
        <dbReference type="ARBA" id="ARBA00022737"/>
    </source>
</evidence>
<evidence type="ECO:0000256" key="2">
    <source>
        <dbReference type="SAM" id="MobiDB-lite"/>
    </source>
</evidence>
<dbReference type="EMBL" id="JBJUIK010000002">
    <property type="protein sequence ID" value="KAL3534172.1"/>
    <property type="molecule type" value="Genomic_DNA"/>
</dbReference>
<dbReference type="InterPro" id="IPR004146">
    <property type="entry name" value="DC1"/>
</dbReference>
<accession>A0ABD3ASH1</accession>
<gene>
    <name evidence="4" type="ORF">ACH5RR_002633</name>
</gene>
<dbReference type="AlphaFoldDB" id="A0ABD3ASH1"/>
<organism evidence="4 5">
    <name type="scientific">Cinchona calisaya</name>
    <dbReference type="NCBI Taxonomy" id="153742"/>
    <lineage>
        <taxon>Eukaryota</taxon>
        <taxon>Viridiplantae</taxon>
        <taxon>Streptophyta</taxon>
        <taxon>Embryophyta</taxon>
        <taxon>Tracheophyta</taxon>
        <taxon>Spermatophyta</taxon>
        <taxon>Magnoliopsida</taxon>
        <taxon>eudicotyledons</taxon>
        <taxon>Gunneridae</taxon>
        <taxon>Pentapetalae</taxon>
        <taxon>asterids</taxon>
        <taxon>lamiids</taxon>
        <taxon>Gentianales</taxon>
        <taxon>Rubiaceae</taxon>
        <taxon>Cinchonoideae</taxon>
        <taxon>Cinchoneae</taxon>
        <taxon>Cinchona</taxon>
    </lineage>
</organism>
<evidence type="ECO:0000313" key="5">
    <source>
        <dbReference type="Proteomes" id="UP001630127"/>
    </source>
</evidence>